<keyword evidence="3" id="KW-0238">DNA-binding</keyword>
<dbReference type="PRINTS" id="PR00367">
    <property type="entry name" value="ETHRSPELEMNT"/>
</dbReference>
<dbReference type="GO" id="GO:0003677">
    <property type="term" value="F:DNA binding"/>
    <property type="evidence" value="ECO:0007669"/>
    <property type="project" value="UniProtKB-KW"/>
</dbReference>
<evidence type="ECO:0000313" key="8">
    <source>
        <dbReference type="EMBL" id="AZL19449.1"/>
    </source>
</evidence>
<sequence>MPEPRNPRLNQGNSFKKSKREQLYPSEEPKMVRKVRIICSDPDATDDSSSEDEGIDRKFHKRVVKEVTLPFHFTRPSKLVVEPESSCNNGVKTPTPKPKLGVLSKTSKRVTNSPFRGVRQRKWGKWAAEIRDPFTKSRLWLGTYNTAEDASKAYEEMKPYFEKKLSLATASDVSSEKSNNTTTSCSAVVSRSVNTQQPAVSSEEESDCVYSQRSPASVLDVETCASNNIHSGGESENGGDMENEDAGTNALGQLPIPNDLGFMDEQPFGQELNFDGIDPISFQAEIDSLLLDEIGQFFNVFGSIDDVHIGGFEGNEPSNLPDCDFGDLGKEDFACWMTETSNIQCQ</sequence>
<evidence type="ECO:0000256" key="5">
    <source>
        <dbReference type="ARBA" id="ARBA00023242"/>
    </source>
</evidence>
<dbReference type="Gene3D" id="3.30.730.10">
    <property type="entry name" value="AP2/ERF domain"/>
    <property type="match status" value="1"/>
</dbReference>
<evidence type="ECO:0000256" key="6">
    <source>
        <dbReference type="SAM" id="MobiDB-lite"/>
    </source>
</evidence>
<name>A0A3S8T934_FRAAN</name>
<dbReference type="InterPro" id="IPR050913">
    <property type="entry name" value="AP2/ERF_ERF"/>
</dbReference>
<evidence type="ECO:0000256" key="4">
    <source>
        <dbReference type="ARBA" id="ARBA00023163"/>
    </source>
</evidence>
<dbReference type="InterPro" id="IPR036955">
    <property type="entry name" value="AP2/ERF_dom_sf"/>
</dbReference>
<dbReference type="SMART" id="SM00380">
    <property type="entry name" value="AP2"/>
    <property type="match status" value="1"/>
</dbReference>
<accession>A0A3S8T934</accession>
<proteinExistence type="evidence at transcript level"/>
<evidence type="ECO:0000256" key="2">
    <source>
        <dbReference type="ARBA" id="ARBA00023015"/>
    </source>
</evidence>
<dbReference type="InterPro" id="IPR016177">
    <property type="entry name" value="DNA-bd_dom_sf"/>
</dbReference>
<comment type="subcellular location">
    <subcellularLocation>
        <location evidence="1">Nucleus</location>
    </subcellularLocation>
</comment>
<feature type="region of interest" description="Disordered" evidence="6">
    <location>
        <begin position="82"/>
        <end position="114"/>
    </location>
</feature>
<evidence type="ECO:0000256" key="1">
    <source>
        <dbReference type="ARBA" id="ARBA00004123"/>
    </source>
</evidence>
<reference evidence="8" key="1">
    <citation type="submission" date="2018-05" db="EMBL/GenBank/DDBJ databases">
        <title>Full-length coding sequences of AP2/ERF genes and FaMYB98 from 'Yuexin' strawberry (Fragaria x ananassa).</title>
        <authorList>
            <person name="Zhang Y."/>
            <person name="Yin X."/>
            <person name="Xiao Y."/>
            <person name="Chen K."/>
        </authorList>
    </citation>
    <scope>NUCLEOTIDE SEQUENCE</scope>
</reference>
<dbReference type="Pfam" id="PF00847">
    <property type="entry name" value="AP2"/>
    <property type="match status" value="1"/>
</dbReference>
<keyword evidence="5" id="KW-0539">Nucleus</keyword>
<evidence type="ECO:0000259" key="7">
    <source>
        <dbReference type="PROSITE" id="PS51032"/>
    </source>
</evidence>
<dbReference type="InterPro" id="IPR001471">
    <property type="entry name" value="AP2/ERF_dom"/>
</dbReference>
<dbReference type="PANTHER" id="PTHR31194:SF62">
    <property type="entry name" value="ETHYLENE-RESPONSIVE TRANSCRIPTION FACTOR ERF118"/>
    <property type="match status" value="1"/>
</dbReference>
<dbReference type="GO" id="GO:0003700">
    <property type="term" value="F:DNA-binding transcription factor activity"/>
    <property type="evidence" value="ECO:0007669"/>
    <property type="project" value="InterPro"/>
</dbReference>
<organism evidence="8">
    <name type="scientific">Fragaria ananassa</name>
    <name type="common">Strawberry</name>
    <name type="synonym">Fragaria chiloensis x Fragaria virginiana</name>
    <dbReference type="NCBI Taxonomy" id="3747"/>
    <lineage>
        <taxon>Eukaryota</taxon>
        <taxon>Viridiplantae</taxon>
        <taxon>Streptophyta</taxon>
        <taxon>Embryophyta</taxon>
        <taxon>Tracheophyta</taxon>
        <taxon>Spermatophyta</taxon>
        <taxon>Magnoliopsida</taxon>
        <taxon>eudicotyledons</taxon>
        <taxon>Gunneridae</taxon>
        <taxon>Pentapetalae</taxon>
        <taxon>rosids</taxon>
        <taxon>fabids</taxon>
        <taxon>Rosales</taxon>
        <taxon>Rosaceae</taxon>
        <taxon>Rosoideae</taxon>
        <taxon>Potentilleae</taxon>
        <taxon>Fragariinae</taxon>
        <taxon>Fragaria</taxon>
    </lineage>
</organism>
<keyword evidence="4" id="KW-0804">Transcription</keyword>
<dbReference type="SUPFAM" id="SSF54171">
    <property type="entry name" value="DNA-binding domain"/>
    <property type="match status" value="1"/>
</dbReference>
<feature type="region of interest" description="Disordered" evidence="6">
    <location>
        <begin position="1"/>
        <end position="29"/>
    </location>
</feature>
<keyword evidence="2" id="KW-0805">Transcription regulation</keyword>
<dbReference type="PROSITE" id="PS51032">
    <property type="entry name" value="AP2_ERF"/>
    <property type="match status" value="1"/>
</dbReference>
<evidence type="ECO:0000256" key="3">
    <source>
        <dbReference type="ARBA" id="ARBA00023125"/>
    </source>
</evidence>
<dbReference type="PANTHER" id="PTHR31194">
    <property type="entry name" value="SHN SHINE , DNA BINDING / TRANSCRIPTION FACTOR"/>
    <property type="match status" value="1"/>
</dbReference>
<feature type="domain" description="AP2/ERF" evidence="7">
    <location>
        <begin position="114"/>
        <end position="176"/>
    </location>
</feature>
<dbReference type="AlphaFoldDB" id="A0A3S8T934"/>
<dbReference type="GO" id="GO:0005634">
    <property type="term" value="C:nucleus"/>
    <property type="evidence" value="ECO:0007669"/>
    <property type="project" value="UniProtKB-SubCell"/>
</dbReference>
<dbReference type="CDD" id="cd00018">
    <property type="entry name" value="AP2"/>
    <property type="match status" value="1"/>
</dbReference>
<protein>
    <submittedName>
        <fullName evidence="8">Transcription factor ERF47</fullName>
    </submittedName>
</protein>
<dbReference type="EMBL" id="MH332949">
    <property type="protein sequence ID" value="AZL19449.1"/>
    <property type="molecule type" value="mRNA"/>
</dbReference>